<reference evidence="2 3" key="2">
    <citation type="submission" date="2018-11" db="EMBL/GenBank/DDBJ databases">
        <authorList>
            <consortium name="Pathogen Informatics"/>
        </authorList>
    </citation>
    <scope>NUCLEOTIDE SEQUENCE [LARGE SCALE GENOMIC DNA]</scope>
</reference>
<dbReference type="OrthoDB" id="49386at2759"/>
<reference evidence="4" key="1">
    <citation type="submission" date="2017-02" db="UniProtKB">
        <authorList>
            <consortium name="WormBaseParasite"/>
        </authorList>
    </citation>
    <scope>IDENTIFICATION</scope>
</reference>
<keyword evidence="3" id="KW-1185">Reference proteome</keyword>
<evidence type="ECO:0000259" key="1">
    <source>
        <dbReference type="Pfam" id="PF13910"/>
    </source>
</evidence>
<dbReference type="AlphaFoldDB" id="A0A0R3TDQ9"/>
<dbReference type="Proteomes" id="UP000278807">
    <property type="component" value="Unassembled WGS sequence"/>
</dbReference>
<evidence type="ECO:0000313" key="3">
    <source>
        <dbReference type="Proteomes" id="UP000278807"/>
    </source>
</evidence>
<evidence type="ECO:0000313" key="2">
    <source>
        <dbReference type="EMBL" id="VDO01056.1"/>
    </source>
</evidence>
<protein>
    <submittedName>
        <fullName evidence="4">DUF4209 domain-containing protein</fullName>
    </submittedName>
</protein>
<dbReference type="PANTHER" id="PTHR31701">
    <property type="entry name" value="ENDOPLASMIC RETICULUM MEMBRANE-ASSOCIATED RNA DEGRADATION PROTEIN"/>
    <property type="match status" value="1"/>
</dbReference>
<name>A0A0R3TDQ9_RODNA</name>
<accession>A0A0R3TDQ9</accession>
<proteinExistence type="predicted"/>
<feature type="domain" description="DUF4209" evidence="1">
    <location>
        <begin position="141"/>
        <end position="205"/>
    </location>
</feature>
<dbReference type="STRING" id="102285.A0A0R3TDQ9"/>
<dbReference type="InterPro" id="IPR025209">
    <property type="entry name" value="DUF4209"/>
</dbReference>
<sequence>MSSKFYPESFLSARAKELFYSCGKIRDSPNDFNCPCVTCDGFIDMEHVGYHLEDFVEKGNYLSAIESIAHTMQLCQKNFYIDAFHCNPYCLKWLNMPLHFVRLRNNSKKHDSIDRLLATLQVISMLEFSITHLLIDENGRSPNHFNAALEDKRLEEFINPPTRSVLKILFGPVNSLNLRNIFWHGFVSPHDMETLVPECILYFLFALVIAIDEQLTAAIIPHSIRESQLSQCFKILTEEILIQDRYSPTLKEPEGINAVFLKSFGELFIKRRYFDASCIGVLCINSVLRNEFCKAIDWPAGVLTSEDRFFLTLSGILKMQLYKSNHQPVTLEDWQRFEQQVGSVNLLLLGSIFTANNGPKLRKHIAHGELFETSITDSAMWEGIARRLKFCLFLLLNYMRSGSTSLVLRDLDVRPDAFNPLARYATTACGLWTTWATLYRVYSELNVVHPTRSAYYVAARKWFPQLPDLDKINLHSVDEAAEFLPSVDISRLWIWKAHYFMKFKDLSAENQSLSECRYEDKRNPFKTVQWLTRVIQDLDKCLKEYFDHYLAYSNEDRYLVKAKKAEVMDRFCGLIFPELLAVASIPVLCCCYKECIWKTWFSGAFIASECDDIGDSAIPKEGHVLINSFATWESKITSVSKTFEIDRIQKALRSLWIPYPESQED</sequence>
<gene>
    <name evidence="2" type="ORF">HNAJ_LOCUS5196</name>
</gene>
<dbReference type="WBParaSite" id="HNAJ_0000519801-mRNA-1">
    <property type="protein sequence ID" value="HNAJ_0000519801-mRNA-1"/>
    <property type="gene ID" value="HNAJ_0000519801"/>
</dbReference>
<dbReference type="InterPro" id="IPR039635">
    <property type="entry name" value="ERMARD"/>
</dbReference>
<dbReference type="PANTHER" id="PTHR31701:SF2">
    <property type="entry name" value="ENDOPLASMIC RETICULUM MEMBRANE-ASSOCIATED RNA DEGRADATION PROTEIN"/>
    <property type="match status" value="1"/>
</dbReference>
<evidence type="ECO:0000313" key="4">
    <source>
        <dbReference type="WBParaSite" id="HNAJ_0000519801-mRNA-1"/>
    </source>
</evidence>
<dbReference type="EMBL" id="UZAE01004206">
    <property type="protein sequence ID" value="VDO01056.1"/>
    <property type="molecule type" value="Genomic_DNA"/>
</dbReference>
<organism evidence="4">
    <name type="scientific">Rodentolepis nana</name>
    <name type="common">Dwarf tapeworm</name>
    <name type="synonym">Hymenolepis nana</name>
    <dbReference type="NCBI Taxonomy" id="102285"/>
    <lineage>
        <taxon>Eukaryota</taxon>
        <taxon>Metazoa</taxon>
        <taxon>Spiralia</taxon>
        <taxon>Lophotrochozoa</taxon>
        <taxon>Platyhelminthes</taxon>
        <taxon>Cestoda</taxon>
        <taxon>Eucestoda</taxon>
        <taxon>Cyclophyllidea</taxon>
        <taxon>Hymenolepididae</taxon>
        <taxon>Rodentolepis</taxon>
    </lineage>
</organism>
<dbReference type="Pfam" id="PF13910">
    <property type="entry name" value="DUF4209"/>
    <property type="match status" value="1"/>
</dbReference>